<protein>
    <submittedName>
        <fullName evidence="1">Uncharacterized protein</fullName>
    </submittedName>
</protein>
<gene>
    <name evidence="1" type="ORF">OL234_09015</name>
</gene>
<name>A0AAF0I748_9ENTE</name>
<dbReference type="AlphaFoldDB" id="A0AAF0I748"/>
<dbReference type="EMBL" id="CP110232">
    <property type="protein sequence ID" value="WEG73095.1"/>
    <property type="molecule type" value="Genomic_DNA"/>
</dbReference>
<dbReference type="Proteomes" id="UP001179647">
    <property type="component" value="Chromosome"/>
</dbReference>
<evidence type="ECO:0000313" key="1">
    <source>
        <dbReference type="EMBL" id="WEG73095.1"/>
    </source>
</evidence>
<dbReference type="KEGG" id="vie:OL234_09015"/>
<organism evidence="1 2">
    <name type="scientific">Vagococcus intermedius</name>
    <dbReference type="NCBI Taxonomy" id="2991418"/>
    <lineage>
        <taxon>Bacteria</taxon>
        <taxon>Bacillati</taxon>
        <taxon>Bacillota</taxon>
        <taxon>Bacilli</taxon>
        <taxon>Lactobacillales</taxon>
        <taxon>Enterococcaceae</taxon>
        <taxon>Vagococcus</taxon>
    </lineage>
</organism>
<keyword evidence="2" id="KW-1185">Reference proteome</keyword>
<dbReference type="RefSeq" id="WP_275468898.1">
    <property type="nucleotide sequence ID" value="NZ_CP110232.1"/>
</dbReference>
<sequence length="289" mass="33294">MVQLNFEQLRGSYDKVDRTLEITATTDFKEYLNEYGQGSGYQLFENYRKAEDGYDLDVSYMTMALFAEIMDWNLDTQAYSTQKYQLCDKNGKTYKGDTLIGPSSFLAPMFYQNVSGFLTKYREQAGNRYSNKKLPDILSDLASKESVLTHSTEIKSEIEKLLHYIHAIGNVILYPFDQRIDQGKSLNQLKGFSHNDSAYYYLEKVRALLTGSRSSDGSPIEERILKHYKGINWEEYLTANFLSPFINEQGELKELLNLDRPTQENLKAVNEMIIARGNLILAAYQSKQM</sequence>
<evidence type="ECO:0000313" key="2">
    <source>
        <dbReference type="Proteomes" id="UP001179647"/>
    </source>
</evidence>
<accession>A0AAF0I748</accession>
<reference evidence="1" key="1">
    <citation type="submission" date="2022-10" db="EMBL/GenBank/DDBJ databases">
        <title>Vagococcus sp. isolated from poultry meat.</title>
        <authorList>
            <person name="Johansson P."/>
            <person name="Bjorkroth J."/>
        </authorList>
    </citation>
    <scope>NUCLEOTIDE SEQUENCE</scope>
    <source>
        <strain evidence="1">STAA11</strain>
    </source>
</reference>
<proteinExistence type="predicted"/>